<dbReference type="SMART" id="SM00195">
    <property type="entry name" value="DSPc"/>
    <property type="match status" value="1"/>
</dbReference>
<evidence type="ECO:0000256" key="16">
    <source>
        <dbReference type="ARBA" id="ARBA00052780"/>
    </source>
</evidence>
<dbReference type="Gene3D" id="3.90.190.10">
    <property type="entry name" value="Protein tyrosine phosphatase superfamily"/>
    <property type="match status" value="1"/>
</dbReference>
<evidence type="ECO:0000256" key="6">
    <source>
        <dbReference type="ARBA" id="ARBA00023098"/>
    </source>
</evidence>
<comment type="catalytic activity">
    <reaction evidence="12">
        <text>a 1,2-diacyl-sn-glycero-3-phospho-(1'-sn-glycero-3'-phosphate) + H2O = a 1,2-diacyl-sn-glycero-3-phospho-(1'-sn-glycerol) + phosphate</text>
        <dbReference type="Rhea" id="RHEA:33751"/>
        <dbReference type="ChEBI" id="CHEBI:15377"/>
        <dbReference type="ChEBI" id="CHEBI:43474"/>
        <dbReference type="ChEBI" id="CHEBI:60110"/>
        <dbReference type="ChEBI" id="CHEBI:64716"/>
        <dbReference type="EC" id="3.1.3.27"/>
    </reaction>
    <physiologicalReaction direction="left-to-right" evidence="12">
        <dbReference type="Rhea" id="RHEA:33752"/>
    </physiologicalReaction>
</comment>
<comment type="subcellular location">
    <subcellularLocation>
        <location evidence="1">Membrane</location>
    </subcellularLocation>
</comment>
<comment type="catalytic activity">
    <reaction evidence="13">
        <text>a 1-acyl-2-hexanoyl-sn-glycero-3-phospho-(1D-myo-inositol-5-phosphate) + H2O = a 1-acyl-2-hexanoyl-sn-glycero-3-phospho-(1D-myo-inositol) + phosphate</text>
        <dbReference type="Rhea" id="RHEA:42320"/>
        <dbReference type="ChEBI" id="CHEBI:15377"/>
        <dbReference type="ChEBI" id="CHEBI:43474"/>
        <dbReference type="ChEBI" id="CHEBI:78930"/>
        <dbReference type="ChEBI" id="CHEBI:78931"/>
    </reaction>
    <physiologicalReaction direction="left-to-right" evidence="13">
        <dbReference type="Rhea" id="RHEA:42321"/>
    </physiologicalReaction>
</comment>
<dbReference type="GO" id="GO:0008654">
    <property type="term" value="P:phospholipid biosynthetic process"/>
    <property type="evidence" value="ECO:0007669"/>
    <property type="project" value="UniProtKB-KW"/>
</dbReference>
<evidence type="ECO:0000256" key="3">
    <source>
        <dbReference type="ARBA" id="ARBA00022516"/>
    </source>
</evidence>
<evidence type="ECO:0000256" key="15">
    <source>
        <dbReference type="ARBA" id="ARBA00052632"/>
    </source>
</evidence>
<protein>
    <recommendedName>
        <fullName evidence="17">Phosphatidylglycerophosphatase and protein-tyrosine phosphatase 1</fullName>
        <ecNumber evidence="11">3.1.3.27</ecNumber>
    </recommendedName>
</protein>
<dbReference type="InterPro" id="IPR042165">
    <property type="entry name" value="PTPMT1"/>
</dbReference>
<evidence type="ECO:0000256" key="7">
    <source>
        <dbReference type="ARBA" id="ARBA00023136"/>
    </source>
</evidence>
<dbReference type="Pfam" id="PF00782">
    <property type="entry name" value="DSPc"/>
    <property type="match status" value="1"/>
</dbReference>
<dbReference type="PROSITE" id="PS00383">
    <property type="entry name" value="TYR_PHOSPHATASE_1"/>
    <property type="match status" value="1"/>
</dbReference>
<evidence type="ECO:0000256" key="5">
    <source>
        <dbReference type="ARBA" id="ARBA00022912"/>
    </source>
</evidence>
<evidence type="ECO:0000256" key="8">
    <source>
        <dbReference type="ARBA" id="ARBA00023209"/>
    </source>
</evidence>
<dbReference type="GO" id="GO:0008962">
    <property type="term" value="F:phosphatidylglycerophosphatase activity"/>
    <property type="evidence" value="ECO:0007669"/>
    <property type="project" value="UniProtKB-EC"/>
</dbReference>
<evidence type="ECO:0000256" key="10">
    <source>
        <dbReference type="ARBA" id="ARBA00024192"/>
    </source>
</evidence>
<evidence type="ECO:0000256" key="1">
    <source>
        <dbReference type="ARBA" id="ARBA00004370"/>
    </source>
</evidence>
<organism evidence="18 19">
    <name type="scientific">Octopus sinensis</name>
    <name type="common">East Asian common octopus</name>
    <dbReference type="NCBI Taxonomy" id="2607531"/>
    <lineage>
        <taxon>Eukaryota</taxon>
        <taxon>Metazoa</taxon>
        <taxon>Spiralia</taxon>
        <taxon>Lophotrochozoa</taxon>
        <taxon>Mollusca</taxon>
        <taxon>Cephalopoda</taxon>
        <taxon>Coleoidea</taxon>
        <taxon>Octopodiformes</taxon>
        <taxon>Octopoda</taxon>
        <taxon>Incirrata</taxon>
        <taxon>Octopodidae</taxon>
        <taxon>Octopus</taxon>
    </lineage>
</organism>
<evidence type="ECO:0000313" key="19">
    <source>
        <dbReference type="RefSeq" id="XP_029647557.1"/>
    </source>
</evidence>
<dbReference type="KEGG" id="osn:115221499"/>
<evidence type="ECO:0000256" key="4">
    <source>
        <dbReference type="ARBA" id="ARBA00022801"/>
    </source>
</evidence>
<keyword evidence="3" id="KW-0444">Lipid biosynthesis</keyword>
<comment type="pathway">
    <text evidence="2">Lipid metabolism.</text>
</comment>
<dbReference type="GO" id="GO:0005737">
    <property type="term" value="C:cytoplasm"/>
    <property type="evidence" value="ECO:0007669"/>
    <property type="project" value="UniProtKB-ARBA"/>
</dbReference>
<dbReference type="RefSeq" id="XP_029647557.1">
    <property type="nucleotide sequence ID" value="XM_029791697.2"/>
</dbReference>
<accession>A0A6P7TBV2</accession>
<proteinExistence type="predicted"/>
<comment type="catalytic activity">
    <reaction evidence="16">
        <text>1,2-dioctanoyl-sn-glycero-3-phospho-(1D-myo-inositol-5-phosphate) + H2O = 1,2-dioctanoyl-sn-glycero-3-phospho-(1D-myo-inositol) + phosphate</text>
        <dbReference type="Rhea" id="RHEA:42308"/>
        <dbReference type="ChEBI" id="CHEBI:15377"/>
        <dbReference type="ChEBI" id="CHEBI:43474"/>
        <dbReference type="ChEBI" id="CHEBI:65221"/>
        <dbReference type="ChEBI" id="CHEBI:78911"/>
    </reaction>
    <physiologicalReaction direction="left-to-right" evidence="16">
        <dbReference type="Rhea" id="RHEA:42309"/>
    </physiologicalReaction>
</comment>
<dbReference type="Proteomes" id="UP000515154">
    <property type="component" value="Linkage group LG18"/>
</dbReference>
<dbReference type="PANTHER" id="PTHR46712:SF1">
    <property type="entry name" value="PHOSPHATIDYLGLYCEROPHOSPHATASE AND PROTEIN-TYROSINE PHOSPHATASE 1"/>
    <property type="match status" value="1"/>
</dbReference>
<dbReference type="PANTHER" id="PTHR46712">
    <property type="entry name" value="PHOSPHATIDYLGLYCEROPHOSPHATASE AND PROTEIN-TYROSINE PHOSPHATASE 1"/>
    <property type="match status" value="1"/>
</dbReference>
<keyword evidence="8" id="KW-0594">Phospholipid biosynthesis</keyword>
<dbReference type="SUPFAM" id="SSF52799">
    <property type="entry name" value="(Phosphotyrosine protein) phosphatases II"/>
    <property type="match status" value="1"/>
</dbReference>
<dbReference type="InterPro" id="IPR016130">
    <property type="entry name" value="Tyr_Pase_AS"/>
</dbReference>
<dbReference type="InterPro" id="IPR000340">
    <property type="entry name" value="Dual-sp_phosphatase_cat-dom"/>
</dbReference>
<evidence type="ECO:0000256" key="14">
    <source>
        <dbReference type="ARBA" id="ARBA00052505"/>
    </source>
</evidence>
<evidence type="ECO:0000256" key="11">
    <source>
        <dbReference type="ARBA" id="ARBA00024224"/>
    </source>
</evidence>
<keyword evidence="5" id="KW-0904">Protein phosphatase</keyword>
<dbReference type="EC" id="3.1.3.27" evidence="11"/>
<dbReference type="GO" id="GO:0004439">
    <property type="term" value="F:phosphatidylinositol-4,5-bisphosphate 5-phosphatase activity"/>
    <property type="evidence" value="ECO:0007669"/>
    <property type="project" value="TreeGrafter"/>
</dbReference>
<keyword evidence="7" id="KW-0472">Membrane</keyword>
<evidence type="ECO:0000256" key="17">
    <source>
        <dbReference type="ARBA" id="ARBA00069309"/>
    </source>
</evidence>
<dbReference type="PROSITE" id="PS50056">
    <property type="entry name" value="TYR_PHOSPHATASE_2"/>
    <property type="match status" value="1"/>
</dbReference>
<evidence type="ECO:0000256" key="13">
    <source>
        <dbReference type="ARBA" id="ARBA00051818"/>
    </source>
</evidence>
<comment type="pathway">
    <text evidence="10">Phospholipid metabolism; phosphatidylglycerol biosynthesis; phosphatidylglycerol from CDP-diacylglycerol: step 2/2.</text>
</comment>
<keyword evidence="9" id="KW-1208">Phospholipid metabolism</keyword>
<dbReference type="AlphaFoldDB" id="A0A6P7TBV2"/>
<dbReference type="InterPro" id="IPR020422">
    <property type="entry name" value="TYR_PHOSPHATASE_DUAL_dom"/>
</dbReference>
<evidence type="ECO:0000313" key="18">
    <source>
        <dbReference type="Proteomes" id="UP000515154"/>
    </source>
</evidence>
<comment type="catalytic activity">
    <reaction evidence="15">
        <text>1,2-di-(9Z-octadecenoyl)-sn-glycero-3-phospho-(1'-sn-glycerol-3'-phosphate) + H2O = 1,2-di-(9Z-octadecenoyl)-sn-glycero-3-phospho-(1'-sn-glycerol) + phosphate</text>
        <dbReference type="Rhea" id="RHEA:42304"/>
        <dbReference type="ChEBI" id="CHEBI:15377"/>
        <dbReference type="ChEBI" id="CHEBI:43474"/>
        <dbReference type="ChEBI" id="CHEBI:75163"/>
        <dbReference type="ChEBI" id="CHEBI:78907"/>
    </reaction>
    <physiologicalReaction direction="left-to-right" evidence="15">
        <dbReference type="Rhea" id="RHEA:42305"/>
    </physiologicalReaction>
</comment>
<name>A0A6P7TBV2_9MOLL</name>
<dbReference type="GO" id="GO:0004721">
    <property type="term" value="F:phosphoprotein phosphatase activity"/>
    <property type="evidence" value="ECO:0007669"/>
    <property type="project" value="UniProtKB-KW"/>
</dbReference>
<evidence type="ECO:0000256" key="9">
    <source>
        <dbReference type="ARBA" id="ARBA00023264"/>
    </source>
</evidence>
<sequence length="193" mass="22569">MDQFSAIGTSILSKVAFYPSLFYNYALYLASFRHWYVRIDSSIIFGALPFRQMATELVEKENVRGVLSANENFETKHFTPSKEEWKDLGVGFLQVEVEDFIGTPSLWQVTQALAFISYYQQLGQCVYVHCKAGRTRSAIIVACYLMMKNQWDDTTAWNHILSRCTHVRLTQQQQQFLHFFYLTETSMQKLRTR</sequence>
<keyword evidence="6" id="KW-0443">Lipid metabolism</keyword>
<dbReference type="GO" id="GO:0016020">
    <property type="term" value="C:membrane"/>
    <property type="evidence" value="ECO:0007669"/>
    <property type="project" value="UniProtKB-SubCell"/>
</dbReference>
<gene>
    <name evidence="19" type="primary">LOC115221499</name>
</gene>
<reference evidence="19" key="1">
    <citation type="submission" date="2025-08" db="UniProtKB">
        <authorList>
            <consortium name="RefSeq"/>
        </authorList>
    </citation>
    <scope>IDENTIFICATION</scope>
</reference>
<evidence type="ECO:0000256" key="2">
    <source>
        <dbReference type="ARBA" id="ARBA00005189"/>
    </source>
</evidence>
<dbReference type="InterPro" id="IPR029021">
    <property type="entry name" value="Prot-tyrosine_phosphatase-like"/>
</dbReference>
<keyword evidence="4" id="KW-0378">Hydrolase</keyword>
<evidence type="ECO:0000256" key="12">
    <source>
        <dbReference type="ARBA" id="ARBA00050944"/>
    </source>
</evidence>
<comment type="catalytic activity">
    <reaction evidence="14">
        <text>1,2-dibutyryl-sn-glycero-3-phospho-(1D-myo-inositol-5-phosphate) + H2O = 1,2-dibutyryl-sn-glycero-3-phospho-(1D-myo-inositol) + phosphate</text>
        <dbReference type="Rhea" id="RHEA:42584"/>
        <dbReference type="ChEBI" id="CHEBI:15377"/>
        <dbReference type="ChEBI" id="CHEBI:43474"/>
        <dbReference type="ChEBI" id="CHEBI:82605"/>
        <dbReference type="ChEBI" id="CHEBI:82606"/>
    </reaction>
    <physiologicalReaction direction="left-to-right" evidence="14">
        <dbReference type="Rhea" id="RHEA:42585"/>
    </physiologicalReaction>
</comment>
<keyword evidence="18" id="KW-1185">Reference proteome</keyword>
<dbReference type="PROSITE" id="PS50054">
    <property type="entry name" value="TYR_PHOSPHATASE_DUAL"/>
    <property type="match status" value="1"/>
</dbReference>
<dbReference type="FunFam" id="3.90.190.10:FF:000060">
    <property type="entry name" value="Phosphatidylglycerophosphatase and protein-tyrosine phosphatase 1"/>
    <property type="match status" value="1"/>
</dbReference>
<dbReference type="InterPro" id="IPR000387">
    <property type="entry name" value="Tyr_Pase_dom"/>
</dbReference>